<feature type="active site" description="Proton donor" evidence="4">
    <location>
        <position position="82"/>
    </location>
</feature>
<dbReference type="AlphaFoldDB" id="A0A6J2Y8D9"/>
<dbReference type="Gene3D" id="3.20.20.100">
    <property type="entry name" value="NADP-dependent oxidoreductase domain"/>
    <property type="match status" value="1"/>
</dbReference>
<feature type="binding site" evidence="5">
    <location>
        <position position="144"/>
    </location>
    <ligand>
        <name>substrate</name>
    </ligand>
</feature>
<evidence type="ECO:0000256" key="3">
    <source>
        <dbReference type="ARBA" id="ARBA00023002"/>
    </source>
</evidence>
<dbReference type="KEGG" id="soy:115884844"/>
<dbReference type="Pfam" id="PF00248">
    <property type="entry name" value="Aldo_ket_red"/>
    <property type="match status" value="1"/>
</dbReference>
<protein>
    <submittedName>
        <fullName evidence="9">1,5-anhydro-D-fructose reductase-like</fullName>
    </submittedName>
</protein>
<dbReference type="RefSeq" id="XP_030759409.1">
    <property type="nucleotide sequence ID" value="XM_030903549.1"/>
</dbReference>
<gene>
    <name evidence="9" type="primary">LOC115884844</name>
</gene>
<evidence type="ECO:0000313" key="8">
    <source>
        <dbReference type="Proteomes" id="UP000504635"/>
    </source>
</evidence>
<dbReference type="PRINTS" id="PR00069">
    <property type="entry name" value="ALDKETRDTASE"/>
</dbReference>
<dbReference type="PANTHER" id="PTHR11732">
    <property type="entry name" value="ALDO/KETO REDUCTASE"/>
    <property type="match status" value="1"/>
</dbReference>
<evidence type="ECO:0000256" key="2">
    <source>
        <dbReference type="ARBA" id="ARBA00022857"/>
    </source>
</evidence>
<dbReference type="InterPro" id="IPR018170">
    <property type="entry name" value="Aldo/ket_reductase_CS"/>
</dbReference>
<evidence type="ECO:0000256" key="5">
    <source>
        <dbReference type="PIRSR" id="PIRSR000097-2"/>
    </source>
</evidence>
<dbReference type="InterPro" id="IPR036812">
    <property type="entry name" value="NAD(P)_OxRdtase_dom_sf"/>
</dbReference>
<reference evidence="9" key="1">
    <citation type="submission" date="2025-08" db="UniProtKB">
        <authorList>
            <consortium name="RefSeq"/>
        </authorList>
    </citation>
    <scope>IDENTIFICATION</scope>
    <source>
        <tissue evidence="9">Gonads</tissue>
    </source>
</reference>
<dbReference type="InterPro" id="IPR023210">
    <property type="entry name" value="NADP_OxRdtase_dom"/>
</dbReference>
<comment type="similarity">
    <text evidence="1">Belongs to the aldo/keto reductase family.</text>
</comment>
<keyword evidence="2" id="KW-0521">NADP</keyword>
<dbReference type="OrthoDB" id="416253at2759"/>
<dbReference type="SUPFAM" id="SSF51430">
    <property type="entry name" value="NAD(P)-linked oxidoreductase"/>
    <property type="match status" value="1"/>
</dbReference>
<dbReference type="Proteomes" id="UP000504635">
    <property type="component" value="Unplaced"/>
</dbReference>
<dbReference type="InterPro" id="IPR020471">
    <property type="entry name" value="AKR"/>
</dbReference>
<proteinExistence type="inferred from homology"/>
<feature type="domain" description="NADP-dependent oxidoreductase" evidence="7">
    <location>
        <begin position="49"/>
        <end position="332"/>
    </location>
</feature>
<keyword evidence="8" id="KW-1185">Reference proteome</keyword>
<dbReference type="PROSITE" id="PS00063">
    <property type="entry name" value="ALDOKETO_REDUCTASE_3"/>
    <property type="match status" value="1"/>
</dbReference>
<accession>A0A6J2Y8D9</accession>
<evidence type="ECO:0000256" key="6">
    <source>
        <dbReference type="PIRSR" id="PIRSR000097-3"/>
    </source>
</evidence>
<evidence type="ECO:0000256" key="4">
    <source>
        <dbReference type="PIRSR" id="PIRSR000097-1"/>
    </source>
</evidence>
<dbReference type="PROSITE" id="PS00062">
    <property type="entry name" value="ALDOKETO_REDUCTASE_2"/>
    <property type="match status" value="1"/>
</dbReference>
<evidence type="ECO:0000256" key="1">
    <source>
        <dbReference type="ARBA" id="ARBA00007905"/>
    </source>
</evidence>
<dbReference type="PROSITE" id="PS00798">
    <property type="entry name" value="ALDOKETO_REDUCTASE_1"/>
    <property type="match status" value="1"/>
</dbReference>
<name>A0A6J2Y8D9_SITOR</name>
<keyword evidence="3" id="KW-0560">Oxidoreductase</keyword>
<organism evidence="8 9">
    <name type="scientific">Sitophilus oryzae</name>
    <name type="common">Rice weevil</name>
    <name type="synonym">Curculio oryzae</name>
    <dbReference type="NCBI Taxonomy" id="7048"/>
    <lineage>
        <taxon>Eukaryota</taxon>
        <taxon>Metazoa</taxon>
        <taxon>Ecdysozoa</taxon>
        <taxon>Arthropoda</taxon>
        <taxon>Hexapoda</taxon>
        <taxon>Insecta</taxon>
        <taxon>Pterygota</taxon>
        <taxon>Neoptera</taxon>
        <taxon>Endopterygota</taxon>
        <taxon>Coleoptera</taxon>
        <taxon>Polyphaga</taxon>
        <taxon>Cucujiformia</taxon>
        <taxon>Curculionidae</taxon>
        <taxon>Dryophthorinae</taxon>
        <taxon>Sitophilus</taxon>
    </lineage>
</organism>
<dbReference type="FunFam" id="3.20.20.100:FF:000006">
    <property type="entry name" value="Aldo-keto reductase family 1 member A1"/>
    <property type="match status" value="1"/>
</dbReference>
<evidence type="ECO:0000313" key="9">
    <source>
        <dbReference type="RefSeq" id="XP_030759409.1"/>
    </source>
</evidence>
<feature type="site" description="Lowers pKa of active site Tyr" evidence="6">
    <location>
        <position position="111"/>
    </location>
</feature>
<evidence type="ECO:0000259" key="7">
    <source>
        <dbReference type="Pfam" id="PF00248"/>
    </source>
</evidence>
<dbReference type="FunCoup" id="A0A6J2Y8D9">
    <property type="interactions" value="363"/>
</dbReference>
<dbReference type="InParanoid" id="A0A6J2Y8D9"/>
<dbReference type="GO" id="GO:0016491">
    <property type="term" value="F:oxidoreductase activity"/>
    <property type="evidence" value="ECO:0007669"/>
    <property type="project" value="UniProtKB-KW"/>
</dbReference>
<sequence>MRFASRSPFSALVLGFFFENLRKYSVKMSVVVPNIDLKTSRGSLPMPILGYGTWQATDQELEAAVESALQAGYRHIDTAHVYENEKVIGTVLKRWINSGKLKRDELFLVTKLPPGGMRPEGVKKYIKRSLDLLQVDYVDLYLVHTPFAFNDVEGELHPFKPDGSIDLDVNTDHIAIWKAMEEQVDKGLTKAIGVSNFNLSQIQRILNNSRIKPCSLQVELHAYNQQKELVDFCKKNSMVVTAYSPLGNPGLSNFLTKFGKTVELPNIMKNPTVNELAKKYGKTPAQILLKHTVQRGVCVIPKSTNPERLRQNIDIFGFELDKADMEAMDGLDQGVRLLDFTLFKGIKDHPEYPFPELK</sequence>
<dbReference type="PIRSF" id="PIRSF000097">
    <property type="entry name" value="AKR"/>
    <property type="match status" value="1"/>
</dbReference>
<dbReference type="GeneID" id="115884844"/>